<evidence type="ECO:0000313" key="1">
    <source>
        <dbReference type="EMBL" id="KAJ8648097.1"/>
    </source>
</evidence>
<comment type="caution">
    <text evidence="1">The sequence shown here is derived from an EMBL/GenBank/DDBJ whole genome shotgun (WGS) entry which is preliminary data.</text>
</comment>
<name>A0ACC2MQS3_PERAE</name>
<organism evidence="1 2">
    <name type="scientific">Persea americana</name>
    <name type="common">Avocado</name>
    <dbReference type="NCBI Taxonomy" id="3435"/>
    <lineage>
        <taxon>Eukaryota</taxon>
        <taxon>Viridiplantae</taxon>
        <taxon>Streptophyta</taxon>
        <taxon>Embryophyta</taxon>
        <taxon>Tracheophyta</taxon>
        <taxon>Spermatophyta</taxon>
        <taxon>Magnoliopsida</taxon>
        <taxon>Magnoliidae</taxon>
        <taxon>Laurales</taxon>
        <taxon>Lauraceae</taxon>
        <taxon>Persea</taxon>
    </lineage>
</organism>
<protein>
    <submittedName>
        <fullName evidence="1">Uncharacterized protein</fullName>
    </submittedName>
</protein>
<proteinExistence type="predicted"/>
<sequence length="150" mass="17722">MVALRILKNLRCSRFFQLRCPLWSFNSEKQRERNGWSMDDDFGVIKTKKLLSFCNRQHLDPAKVNTTLLRLLLSQRQGHSALLLLRRWLFSPCPLELWIQSGRSPRQVVFSRERQYGFQILQIGNCRPRVQICDLRLDLHQFVKGHSATV</sequence>
<accession>A0ACC2MQS3</accession>
<gene>
    <name evidence="1" type="ORF">MRB53_001120</name>
</gene>
<evidence type="ECO:0000313" key="2">
    <source>
        <dbReference type="Proteomes" id="UP001234297"/>
    </source>
</evidence>
<keyword evidence="2" id="KW-1185">Reference proteome</keyword>
<dbReference type="Proteomes" id="UP001234297">
    <property type="component" value="Chromosome 1"/>
</dbReference>
<dbReference type="EMBL" id="CM056809">
    <property type="protein sequence ID" value="KAJ8648097.1"/>
    <property type="molecule type" value="Genomic_DNA"/>
</dbReference>
<reference evidence="1 2" key="1">
    <citation type="journal article" date="2022" name="Hortic Res">
        <title>A haplotype resolved chromosomal level avocado genome allows analysis of novel avocado genes.</title>
        <authorList>
            <person name="Nath O."/>
            <person name="Fletcher S.J."/>
            <person name="Hayward A."/>
            <person name="Shaw L.M."/>
            <person name="Masouleh A.K."/>
            <person name="Furtado A."/>
            <person name="Henry R.J."/>
            <person name="Mitter N."/>
        </authorList>
    </citation>
    <scope>NUCLEOTIDE SEQUENCE [LARGE SCALE GENOMIC DNA]</scope>
    <source>
        <strain evidence="2">cv. Hass</strain>
    </source>
</reference>